<dbReference type="AlphaFoldDB" id="A0AAX4HRA5"/>
<gene>
    <name evidence="3" type="ORF">SOO65_01865</name>
</gene>
<dbReference type="RefSeq" id="WP_321396039.1">
    <property type="nucleotide sequence ID" value="NZ_CP139487.1"/>
</dbReference>
<dbReference type="Proteomes" id="UP001324634">
    <property type="component" value="Chromosome"/>
</dbReference>
<organism evidence="3 4">
    <name type="scientific">Peredibacter starrii</name>
    <dbReference type="NCBI Taxonomy" id="28202"/>
    <lineage>
        <taxon>Bacteria</taxon>
        <taxon>Pseudomonadati</taxon>
        <taxon>Bdellovibrionota</taxon>
        <taxon>Bacteriovoracia</taxon>
        <taxon>Bacteriovoracales</taxon>
        <taxon>Bacteriovoracaceae</taxon>
        <taxon>Peredibacter</taxon>
    </lineage>
</organism>
<dbReference type="EMBL" id="CP139487">
    <property type="protein sequence ID" value="WPU65484.1"/>
    <property type="molecule type" value="Genomic_DNA"/>
</dbReference>
<evidence type="ECO:0000256" key="1">
    <source>
        <dbReference type="SAM" id="Phobius"/>
    </source>
</evidence>
<accession>A0AAX4HRA5</accession>
<protein>
    <submittedName>
        <fullName evidence="3">Tail fiber domain-containing protein</fullName>
    </submittedName>
</protein>
<dbReference type="InterPro" id="IPR030392">
    <property type="entry name" value="S74_ICA"/>
</dbReference>
<dbReference type="Pfam" id="PF13884">
    <property type="entry name" value="Peptidase_S74"/>
    <property type="match status" value="1"/>
</dbReference>
<reference evidence="3 4" key="1">
    <citation type="submission" date="2023-11" db="EMBL/GenBank/DDBJ databases">
        <title>Peredibacter starrii A3.12.</title>
        <authorList>
            <person name="Mitchell R.J."/>
        </authorList>
    </citation>
    <scope>NUCLEOTIDE SEQUENCE [LARGE SCALE GENOMIC DNA]</scope>
    <source>
        <strain evidence="3 4">A3.12</strain>
    </source>
</reference>
<evidence type="ECO:0000259" key="2">
    <source>
        <dbReference type="PROSITE" id="PS51688"/>
    </source>
</evidence>
<feature type="transmembrane region" description="Helical" evidence="1">
    <location>
        <begin position="7"/>
        <end position="28"/>
    </location>
</feature>
<feature type="domain" description="Peptidase S74" evidence="2">
    <location>
        <begin position="408"/>
        <end position="496"/>
    </location>
</feature>
<evidence type="ECO:0000313" key="3">
    <source>
        <dbReference type="EMBL" id="WPU65484.1"/>
    </source>
</evidence>
<dbReference type="PROSITE" id="PS51688">
    <property type="entry name" value="ICA"/>
    <property type="match status" value="1"/>
</dbReference>
<keyword evidence="1" id="KW-0472">Membrane</keyword>
<keyword evidence="4" id="KW-1185">Reference proteome</keyword>
<sequence length="525" mass="56346">MKLKSSGIGLVEVLLAVGILGGLTLVIAKFSNNANKVTNNVETNNDIVSALQQIQAILTDPESCTNTFIGKRANNTLNAVQALRLKNNSSFVDVFQTKTVNPNMTYGQKFLKINSYTLSDAAEDVDVASLGTTHLLVNFDRGTKGTQTESISKKINLRVVVNAAGDIVSCGAYNTGKSELWKFATNNTDIFFSGGNVSIGVPTPTANLTVRATTMPVASGVSIIGNEASSAGWNRSSISFIDQSSTHNWHINMFGSASSEGEGKFGINGGPRGAPATNRFIITKDGDVGIGTLNPSCAFVGCPNGIDFQVHNPSTNPLEGANLILSSESVLTNSLVGALAMGTLGTTGADKRAAVITGQLFSATPTTSGSLVFWTAHNGVNEWNMILDRVGNLWVRGDIAAISLIAPSDRRLKKNIRPLKNSLKQISKLRGVKFTWKESGKKDLGLIAQEVEKVYPELVFENEQGLKSVSYYGLLAPVVDAIQEFYKKIMTHEDDLTSLRDDTLAMKTYLCLRESHASFCQKGHR</sequence>
<dbReference type="KEGG" id="psti:SOO65_01865"/>
<name>A0AAX4HRA5_9BACT</name>
<keyword evidence="1" id="KW-0812">Transmembrane</keyword>
<evidence type="ECO:0000313" key="4">
    <source>
        <dbReference type="Proteomes" id="UP001324634"/>
    </source>
</evidence>
<proteinExistence type="predicted"/>
<keyword evidence="1" id="KW-1133">Transmembrane helix</keyword>